<accession>A0A2I2GIK4</accession>
<dbReference type="Pfam" id="PF20516">
    <property type="entry name" value="PDDEXK_12"/>
    <property type="match status" value="1"/>
</dbReference>
<dbReference type="VEuPathDB" id="FungiDB:P170DRAFT_507463"/>
<evidence type="ECO:0000259" key="2">
    <source>
        <dbReference type="Pfam" id="PF20516"/>
    </source>
</evidence>
<feature type="region of interest" description="Disordered" evidence="1">
    <location>
        <begin position="1"/>
        <end position="28"/>
    </location>
</feature>
<gene>
    <name evidence="3" type="ORF">P170DRAFT_507463</name>
</gene>
<comment type="caution">
    <text evidence="3">The sequence shown here is derived from an EMBL/GenBank/DDBJ whole genome shotgun (WGS) entry which is preliminary data.</text>
</comment>
<dbReference type="Proteomes" id="UP000234275">
    <property type="component" value="Unassembled WGS sequence"/>
</dbReference>
<reference evidence="3 4" key="1">
    <citation type="submission" date="2016-12" db="EMBL/GenBank/DDBJ databases">
        <title>The genomes of Aspergillus section Nigri reveals drivers in fungal speciation.</title>
        <authorList>
            <consortium name="DOE Joint Genome Institute"/>
            <person name="Vesth T.C."/>
            <person name="Nybo J."/>
            <person name="Theobald S."/>
            <person name="Brandl J."/>
            <person name="Frisvad J.C."/>
            <person name="Nielsen K.F."/>
            <person name="Lyhne E.K."/>
            <person name="Kogle M.E."/>
            <person name="Kuo A."/>
            <person name="Riley R."/>
            <person name="Clum A."/>
            <person name="Nolan M."/>
            <person name="Lipzen A."/>
            <person name="Salamov A."/>
            <person name="Henrissat B."/>
            <person name="Wiebenga A."/>
            <person name="De Vries R.P."/>
            <person name="Grigoriev I.V."/>
            <person name="Mortensen U.H."/>
            <person name="Andersen M.R."/>
            <person name="Baker S.E."/>
        </authorList>
    </citation>
    <scope>NUCLEOTIDE SEQUENCE [LARGE SCALE GENOMIC DNA]</scope>
    <source>
        <strain evidence="3 4">IBT 23096</strain>
    </source>
</reference>
<dbReference type="RefSeq" id="XP_024708018.1">
    <property type="nucleotide sequence ID" value="XM_024854488.1"/>
</dbReference>
<feature type="domain" description="PD-(D/E)XK nuclease-like" evidence="2">
    <location>
        <begin position="154"/>
        <end position="350"/>
    </location>
</feature>
<evidence type="ECO:0000313" key="3">
    <source>
        <dbReference type="EMBL" id="PLB52716.1"/>
    </source>
</evidence>
<dbReference type="AlphaFoldDB" id="A0A2I2GIK4"/>
<proteinExistence type="predicted"/>
<dbReference type="InterPro" id="IPR046797">
    <property type="entry name" value="PDDEXK_12"/>
</dbReference>
<sequence>MPPKPKPKPRSSRSSSDDTAMSEPTKRLVSKCADPSLTPSQWAMNVTNLALHTDLTGLATAKPLNILTPDVTRHSRSRPPLIWDLRHAMESVINNAYCPEILLHLGEWHKGKSTSDLFRGQLQTHLADENMILQYLQAQALHRSFLPDSKRRRDIMYKIMRKMCEQYDDILPFEIGEFQVHELYKPRLVDKKPINRTADFTFMNRLEGTHHKTLIDLYKQLTRSRLPLNPIHSKILSFAPICCGVVVREGEGEMIRADADLHINAWHAATVLHMKRLCRYIKLDFDQHPAPASIGLKIVNDTWTVSAAYSMLVDDEEKLCIEDIAEITVEFGNVAGIYMALRTMNSLIEYFKLFYVPWITNFVVPAAIKTFSVVTATLADISDPPTPQTED</sequence>
<name>A0A2I2GIK4_9EURO</name>
<feature type="compositionally biased region" description="Basic residues" evidence="1">
    <location>
        <begin position="1"/>
        <end position="11"/>
    </location>
</feature>
<organism evidence="3 4">
    <name type="scientific">Aspergillus steynii IBT 23096</name>
    <dbReference type="NCBI Taxonomy" id="1392250"/>
    <lineage>
        <taxon>Eukaryota</taxon>
        <taxon>Fungi</taxon>
        <taxon>Dikarya</taxon>
        <taxon>Ascomycota</taxon>
        <taxon>Pezizomycotina</taxon>
        <taxon>Eurotiomycetes</taxon>
        <taxon>Eurotiomycetidae</taxon>
        <taxon>Eurotiales</taxon>
        <taxon>Aspergillaceae</taxon>
        <taxon>Aspergillus</taxon>
        <taxon>Aspergillus subgen. Circumdati</taxon>
    </lineage>
</organism>
<evidence type="ECO:0000256" key="1">
    <source>
        <dbReference type="SAM" id="MobiDB-lite"/>
    </source>
</evidence>
<keyword evidence="4" id="KW-1185">Reference proteome</keyword>
<evidence type="ECO:0000313" key="4">
    <source>
        <dbReference type="Proteomes" id="UP000234275"/>
    </source>
</evidence>
<dbReference type="GeneID" id="36562194"/>
<dbReference type="EMBL" id="MSFO01000002">
    <property type="protein sequence ID" value="PLB52716.1"/>
    <property type="molecule type" value="Genomic_DNA"/>
</dbReference>
<protein>
    <recommendedName>
        <fullName evidence="2">PD-(D/E)XK nuclease-like domain-containing protein</fullName>
    </recommendedName>
</protein>
<dbReference type="OrthoDB" id="4472138at2759"/>